<dbReference type="Proteomes" id="UP000003434">
    <property type="component" value="Unassembled WGS sequence"/>
</dbReference>
<comment type="caution">
    <text evidence="1">The sequence shown here is derived from an EMBL/GenBank/DDBJ whole genome shotgun (WGS) entry which is preliminary data.</text>
</comment>
<dbReference type="EMBL" id="AEPW01000060">
    <property type="protein sequence ID" value="EFU76565.1"/>
    <property type="molecule type" value="Genomic_DNA"/>
</dbReference>
<accession>E6LNP8</accession>
<organism evidence="1 2">
    <name type="scientific">Lachnoanaerobaculum saburreum DSM 3986</name>
    <dbReference type="NCBI Taxonomy" id="887325"/>
    <lineage>
        <taxon>Bacteria</taxon>
        <taxon>Bacillati</taxon>
        <taxon>Bacillota</taxon>
        <taxon>Clostridia</taxon>
        <taxon>Lachnospirales</taxon>
        <taxon>Lachnospiraceae</taxon>
        <taxon>Lachnoanaerobaculum</taxon>
    </lineage>
</organism>
<reference evidence="1 2" key="1">
    <citation type="submission" date="2010-12" db="EMBL/GenBank/DDBJ databases">
        <authorList>
            <person name="Muzny D."/>
            <person name="Qin X."/>
            <person name="Deng J."/>
            <person name="Jiang H."/>
            <person name="Liu Y."/>
            <person name="Qu J."/>
            <person name="Song X.-Z."/>
            <person name="Zhang L."/>
            <person name="Thornton R."/>
            <person name="Coyle M."/>
            <person name="Francisco L."/>
            <person name="Jackson L."/>
            <person name="Javaid M."/>
            <person name="Korchina V."/>
            <person name="Kovar C."/>
            <person name="Mata R."/>
            <person name="Mathew T."/>
            <person name="Ngo R."/>
            <person name="Nguyen L."/>
            <person name="Nguyen N."/>
            <person name="Okwuonu G."/>
            <person name="Ongeri F."/>
            <person name="Pham C."/>
            <person name="Simmons D."/>
            <person name="Wilczek-Boney K."/>
            <person name="Hale W."/>
            <person name="Jakkamsetti A."/>
            <person name="Pham P."/>
            <person name="Ruth R."/>
            <person name="San Lucas F."/>
            <person name="Warren J."/>
            <person name="Zhang J."/>
            <person name="Zhao Z."/>
            <person name="Zhou C."/>
            <person name="Zhu D."/>
            <person name="Lee S."/>
            <person name="Bess C."/>
            <person name="Blankenburg K."/>
            <person name="Forbes L."/>
            <person name="Fu Q."/>
            <person name="Gubbala S."/>
            <person name="Hirani K."/>
            <person name="Jayaseelan J.C."/>
            <person name="Lara F."/>
            <person name="Munidasa M."/>
            <person name="Palculict T."/>
            <person name="Patil S."/>
            <person name="Pu L.-L."/>
            <person name="Saada N."/>
            <person name="Tang L."/>
            <person name="Weissenberger G."/>
            <person name="Zhu Y."/>
            <person name="Hemphill L."/>
            <person name="Shang Y."/>
            <person name="Youmans B."/>
            <person name="Ayvaz T."/>
            <person name="Ross M."/>
            <person name="Santibanez J."/>
            <person name="Aqrawi P."/>
            <person name="Gross S."/>
            <person name="Joshi V."/>
            <person name="Fowler G."/>
            <person name="Nazareth L."/>
            <person name="Reid J."/>
            <person name="Worley K."/>
            <person name="Petrosino J."/>
            <person name="Highlander S."/>
            <person name="Gibbs R."/>
        </authorList>
    </citation>
    <scope>NUCLEOTIDE SEQUENCE [LARGE SCALE GENOMIC DNA]</scope>
    <source>
        <strain evidence="1 2">DSM 3986</strain>
    </source>
</reference>
<evidence type="ECO:0000313" key="1">
    <source>
        <dbReference type="EMBL" id="EFU76565.1"/>
    </source>
</evidence>
<evidence type="ECO:0000313" key="2">
    <source>
        <dbReference type="Proteomes" id="UP000003434"/>
    </source>
</evidence>
<protein>
    <submittedName>
        <fullName evidence="1">Uncharacterized protein</fullName>
    </submittedName>
</protein>
<dbReference type="eggNOG" id="ENOG5034AQR">
    <property type="taxonomic scope" value="Bacteria"/>
</dbReference>
<gene>
    <name evidence="1" type="ORF">HMPREF0381_1562</name>
</gene>
<dbReference type="HOGENOM" id="CLU_1254621_0_0_9"/>
<name>E6LNP8_9FIRM</name>
<dbReference type="RefSeq" id="WP_008751328.1">
    <property type="nucleotide sequence ID" value="NZ_GL622296.1"/>
</dbReference>
<sequence>MLEKIKKYLYTLAFILLAVMVLPQTLSYADEVELSAEKILLMNKSELLAELENGELTLPTYYDTHRDVAETFVYKYTPLLLKEELDTSVPQFNYMPSNEMLKNLEISLIKRGLLKEKDFSKIYPETSYLSRYSLKDSTILGTWNSNYENYNCYAYSIGLTSWRQPDGGDGYSYYDVSKSISSIADDVLADLDSLGYWGYKTTTKPKSLPDKHFRVIRKRK</sequence>
<proteinExistence type="predicted"/>
<dbReference type="AlphaFoldDB" id="E6LNP8"/>